<keyword evidence="5" id="KW-0276">Fatty acid metabolism</keyword>
<evidence type="ECO:0000256" key="9">
    <source>
        <dbReference type="PIRSR" id="PIRSR600542-1"/>
    </source>
</evidence>
<keyword evidence="4 10" id="KW-0808">Transferase</keyword>
<dbReference type="PROSITE" id="PS00440">
    <property type="entry name" value="ACYLTRANSF_C_2"/>
    <property type="match status" value="1"/>
</dbReference>
<evidence type="ECO:0000256" key="5">
    <source>
        <dbReference type="ARBA" id="ARBA00022832"/>
    </source>
</evidence>
<dbReference type="InterPro" id="IPR039551">
    <property type="entry name" value="Cho/carn_acyl_trans"/>
</dbReference>
<evidence type="ECO:0000256" key="7">
    <source>
        <dbReference type="ARBA" id="ARBA00023315"/>
    </source>
</evidence>
<dbReference type="OrthoDB" id="240216at2759"/>
<comment type="catalytic activity">
    <reaction evidence="8">
        <text>4,8-dimethylnonanoyl-CoA + (R)-carnitine = O-4,8-dimethylnonanoyl-(R)-carnitine + CoA</text>
        <dbReference type="Rhea" id="RHEA:44860"/>
        <dbReference type="ChEBI" id="CHEBI:16347"/>
        <dbReference type="ChEBI" id="CHEBI:57287"/>
        <dbReference type="ChEBI" id="CHEBI:77061"/>
        <dbReference type="ChEBI" id="CHEBI:84654"/>
    </reaction>
</comment>
<dbReference type="GO" id="GO:0005777">
    <property type="term" value="C:peroxisome"/>
    <property type="evidence" value="ECO:0007669"/>
    <property type="project" value="TreeGrafter"/>
</dbReference>
<protein>
    <recommendedName>
        <fullName evidence="17">Choline/carnitine acyltransferase domain-containing protein</fullName>
    </recommendedName>
</protein>
<evidence type="ECO:0000256" key="10">
    <source>
        <dbReference type="RuleBase" id="RU003801"/>
    </source>
</evidence>
<dbReference type="PANTHER" id="PTHR22589">
    <property type="entry name" value="CARNITINE O-ACYLTRANSFERASE"/>
    <property type="match status" value="1"/>
</dbReference>
<dbReference type="UniPathway" id="UPA00659"/>
<dbReference type="EMBL" id="CAJNOQ010001162">
    <property type="protein sequence ID" value="CAF0873072.1"/>
    <property type="molecule type" value="Genomic_DNA"/>
</dbReference>
<organism evidence="14 16">
    <name type="scientific">Didymodactylos carnosus</name>
    <dbReference type="NCBI Taxonomy" id="1234261"/>
    <lineage>
        <taxon>Eukaryota</taxon>
        <taxon>Metazoa</taxon>
        <taxon>Spiralia</taxon>
        <taxon>Gnathifera</taxon>
        <taxon>Rotifera</taxon>
        <taxon>Eurotatoria</taxon>
        <taxon>Bdelloidea</taxon>
        <taxon>Philodinida</taxon>
        <taxon>Philodinidae</taxon>
        <taxon>Didymodactylos</taxon>
    </lineage>
</organism>
<name>A0A813XU41_9BILA</name>
<comment type="similarity">
    <text evidence="2 10">Belongs to the carnitine/choline acetyltransferase family.</text>
</comment>
<dbReference type="Gene3D" id="3.30.559.70">
    <property type="entry name" value="Choline/Carnitine o-acyltransferase, domain 2"/>
    <property type="match status" value="1"/>
</dbReference>
<evidence type="ECO:0008006" key="17">
    <source>
        <dbReference type="Google" id="ProtNLM"/>
    </source>
</evidence>
<evidence type="ECO:0000256" key="11">
    <source>
        <dbReference type="SAM" id="Phobius"/>
    </source>
</evidence>
<keyword evidence="7 10" id="KW-0012">Acyltransferase</keyword>
<keyword evidence="6" id="KW-0443">Lipid metabolism</keyword>
<evidence type="ECO:0000256" key="2">
    <source>
        <dbReference type="ARBA" id="ARBA00005232"/>
    </source>
</evidence>
<dbReference type="Pfam" id="PF00755">
    <property type="entry name" value="Carn_acyltransf"/>
    <property type="match status" value="2"/>
</dbReference>
<dbReference type="Proteomes" id="UP000681722">
    <property type="component" value="Unassembled WGS sequence"/>
</dbReference>
<keyword evidence="11" id="KW-1133">Transmembrane helix</keyword>
<dbReference type="Pfam" id="PF16020">
    <property type="entry name" value="Deltameth_res"/>
    <property type="match status" value="1"/>
</dbReference>
<dbReference type="Gene3D" id="1.10.275.20">
    <property type="entry name" value="Choline/Carnitine o-acyltransferase"/>
    <property type="match status" value="1"/>
</dbReference>
<dbReference type="InterPro" id="IPR031973">
    <property type="entry name" value="Deltameth_res_prag01"/>
</dbReference>
<evidence type="ECO:0000256" key="4">
    <source>
        <dbReference type="ARBA" id="ARBA00022679"/>
    </source>
</evidence>
<sequence>MKATNLCSKSVPLILCRRTKSYGEVDTAHGHGHDDKHVDRNQIIYERMWKNKSTYDWLPKPQGSWAEVNAKTQRRYNQVLIAGIASISLATFYVLSVTEKNAGARYRAPYHLIGHEDFPGSNIDYNSVQFQIMALSDGKSERTFQYDDTLPSLPLPTLQHTLNRYLDSVRPVVNDQEYLKTKTIVDHFGKRIGLVLDKQLQEKARQERNWASDILSKWWDEEIYLKWRQPLAPKMNMVGYDSDWSFWPPKDNSQIERVALQLHFYGQIFQSIRQIFSLFYILRLENDGRCPTHIVIIRKRRFFVFDLFDDENILTPPEIEYQLHEIVKLSEKQTNNAMGLGALTALPRDDWALIREHFCEIDSRNELGLNLIEESLMIYSLEDKNVDNLTDLCKLVMLGDPVMRWFDKSIVVVVTQNGVFGSNCDHTVYEGLIPLQINENVHKQTKFLNGVWNKQQTHSAANPKTNAYEIIFYTDQILHDAIERGRELFFKEANDYDCITTTVPLCTKMDITKKINVHPDTYFQLCLQLGYYQLHHRAAPTYETASTRRYYKGRTETCRTCTSEVIQWCKAMVDEKNVTDGMKRKLFLIAVKRHRQLMTEASLNEGCDRHLFGLSMLATEKGYKFTLDDDPSWKKSGGGGNFILSTSCLGFRTTCGGTAPMCSTGYGVFYRIGPDATAFFISAYHSCPETSASALSQSITDALINVKSLFANITSNL</sequence>
<feature type="active site" description="Proton acceptor" evidence="9">
    <location>
        <position position="426"/>
    </location>
</feature>
<feature type="domain" description="Deltamethrin resistance protein prag01" evidence="13">
    <location>
        <begin position="58"/>
        <end position="95"/>
    </location>
</feature>
<evidence type="ECO:0000313" key="14">
    <source>
        <dbReference type="EMBL" id="CAF0873072.1"/>
    </source>
</evidence>
<feature type="domain" description="Choline/carnitine acyltransferase" evidence="12">
    <location>
        <begin position="153"/>
        <end position="272"/>
    </location>
</feature>
<dbReference type="PANTHER" id="PTHR22589:SF67">
    <property type="entry name" value="PEROXISOMAL CARNITINE O-OCTANOYLTRANSFERASE"/>
    <property type="match status" value="1"/>
</dbReference>
<dbReference type="InterPro" id="IPR042572">
    <property type="entry name" value="Carn_acyl_trans_N"/>
</dbReference>
<evidence type="ECO:0000313" key="16">
    <source>
        <dbReference type="Proteomes" id="UP000663829"/>
    </source>
</evidence>
<keyword evidence="16" id="KW-1185">Reference proteome</keyword>
<dbReference type="InterPro" id="IPR042231">
    <property type="entry name" value="Cho/carn_acyl_trans_2"/>
</dbReference>
<evidence type="ECO:0000256" key="8">
    <source>
        <dbReference type="ARBA" id="ARBA00048999"/>
    </source>
</evidence>
<gene>
    <name evidence="14" type="ORF">GPM918_LOCUS7204</name>
    <name evidence="15" type="ORF">SRO942_LOCUS7204</name>
</gene>
<dbReference type="InterPro" id="IPR000542">
    <property type="entry name" value="Carn_acyl_trans"/>
</dbReference>
<proteinExistence type="inferred from homology"/>
<dbReference type="AlphaFoldDB" id="A0A813XU41"/>
<dbReference type="SUPFAM" id="SSF52777">
    <property type="entry name" value="CoA-dependent acyltransferases"/>
    <property type="match status" value="2"/>
</dbReference>
<feature type="transmembrane region" description="Helical" evidence="11">
    <location>
        <begin position="79"/>
        <end position="97"/>
    </location>
</feature>
<evidence type="ECO:0000259" key="13">
    <source>
        <dbReference type="Pfam" id="PF16020"/>
    </source>
</evidence>
<dbReference type="Gene3D" id="3.30.559.10">
    <property type="entry name" value="Chloramphenicol acetyltransferase-like domain"/>
    <property type="match status" value="1"/>
</dbReference>
<dbReference type="Proteomes" id="UP000663829">
    <property type="component" value="Unassembled WGS sequence"/>
</dbReference>
<evidence type="ECO:0000259" key="12">
    <source>
        <dbReference type="Pfam" id="PF00755"/>
    </source>
</evidence>
<dbReference type="EMBL" id="CAJOBC010001162">
    <property type="protein sequence ID" value="CAF3660264.1"/>
    <property type="molecule type" value="Genomic_DNA"/>
</dbReference>
<dbReference type="InterPro" id="IPR023213">
    <property type="entry name" value="CAT-like_dom_sf"/>
</dbReference>
<evidence type="ECO:0000256" key="3">
    <source>
        <dbReference type="ARBA" id="ARBA00022448"/>
    </source>
</evidence>
<keyword evidence="3" id="KW-0813">Transport</keyword>
<dbReference type="GO" id="GO:0008458">
    <property type="term" value="F:carnitine O-octanoyltransferase activity"/>
    <property type="evidence" value="ECO:0007669"/>
    <property type="project" value="TreeGrafter"/>
</dbReference>
<evidence type="ECO:0000313" key="15">
    <source>
        <dbReference type="EMBL" id="CAF3660264.1"/>
    </source>
</evidence>
<feature type="domain" description="Choline/carnitine acyltransferase" evidence="12">
    <location>
        <begin position="288"/>
        <end position="700"/>
    </location>
</feature>
<reference evidence="14" key="1">
    <citation type="submission" date="2021-02" db="EMBL/GenBank/DDBJ databases">
        <authorList>
            <person name="Nowell W R."/>
        </authorList>
    </citation>
    <scope>NUCLEOTIDE SEQUENCE</scope>
</reference>
<comment type="pathway">
    <text evidence="1">Lipid metabolism; fatty acid beta-oxidation.</text>
</comment>
<evidence type="ECO:0000256" key="6">
    <source>
        <dbReference type="ARBA" id="ARBA00023098"/>
    </source>
</evidence>
<keyword evidence="11" id="KW-0472">Membrane</keyword>
<comment type="caution">
    <text evidence="14">The sequence shown here is derived from an EMBL/GenBank/DDBJ whole genome shotgun (WGS) entry which is preliminary data.</text>
</comment>
<accession>A0A813XU41</accession>
<dbReference type="GO" id="GO:0006635">
    <property type="term" value="P:fatty acid beta-oxidation"/>
    <property type="evidence" value="ECO:0007669"/>
    <property type="project" value="UniProtKB-UniPathway"/>
</dbReference>
<evidence type="ECO:0000256" key="1">
    <source>
        <dbReference type="ARBA" id="ARBA00005005"/>
    </source>
</evidence>
<keyword evidence="11" id="KW-0812">Transmembrane</keyword>